<accession>A0A2R6XRN7</accession>
<protein>
    <submittedName>
        <fullName evidence="3">Uncharacterized protein</fullName>
    </submittedName>
</protein>
<evidence type="ECO:0000256" key="2">
    <source>
        <dbReference type="SAM" id="Phobius"/>
    </source>
</evidence>
<keyword evidence="2" id="KW-0812">Transmembrane</keyword>
<evidence type="ECO:0000313" key="3">
    <source>
        <dbReference type="EMBL" id="PTQ48781.1"/>
    </source>
</evidence>
<dbReference type="PANTHER" id="PTHR31860:SF3">
    <property type="entry name" value="PROTEIN, PUTATIVE (DUF639)-RELATED"/>
    <property type="match status" value="1"/>
</dbReference>
<dbReference type="EMBL" id="KZ772676">
    <property type="protein sequence ID" value="PTQ48781.1"/>
    <property type="molecule type" value="Genomic_DNA"/>
</dbReference>
<organism evidence="3 4">
    <name type="scientific">Marchantia polymorpha</name>
    <name type="common">Common liverwort</name>
    <name type="synonym">Marchantia aquatica</name>
    <dbReference type="NCBI Taxonomy" id="3197"/>
    <lineage>
        <taxon>Eukaryota</taxon>
        <taxon>Viridiplantae</taxon>
        <taxon>Streptophyta</taxon>
        <taxon>Embryophyta</taxon>
        <taxon>Marchantiophyta</taxon>
        <taxon>Marchantiopsida</taxon>
        <taxon>Marchantiidae</taxon>
        <taxon>Marchantiales</taxon>
        <taxon>Marchantiaceae</taxon>
        <taxon>Marchantia</taxon>
    </lineage>
</organism>
<dbReference type="OMA" id="PFRYICA"/>
<dbReference type="Gramene" id="Mp3g16030.1">
    <property type="protein sequence ID" value="Mp3g16030.1.cds"/>
    <property type="gene ID" value="Mp3g16030"/>
</dbReference>
<dbReference type="OrthoDB" id="634852at2759"/>
<feature type="transmembrane region" description="Helical" evidence="2">
    <location>
        <begin position="776"/>
        <end position="801"/>
    </location>
</feature>
<feature type="region of interest" description="Disordered" evidence="1">
    <location>
        <begin position="837"/>
        <end position="861"/>
    </location>
</feature>
<dbReference type="InterPro" id="IPR006927">
    <property type="entry name" value="DUF639"/>
</dbReference>
<keyword evidence="4" id="KW-1185">Reference proteome</keyword>
<name>A0A2R6XRN7_MARPO</name>
<feature type="transmembrane region" description="Helical" evidence="2">
    <location>
        <begin position="691"/>
        <end position="707"/>
    </location>
</feature>
<sequence length="883" mass="98456">MELAVCGRRCGGTEILQGAGARVRNVVKGEPAVFWGGSHEQSSPKFMLRLQFSGLRAERFPVYSRNPQIRGVKCNQHSGFQVKRWRAQLGEQNKGAEQAHFTSVLWEKVKNPLFQNIQYIQERTIFKTKTVEVDNDVENSIAETKLYFPHDHSFSVETSNGALSPAAIDCIEQFSRLNGLTGRQMKANFESTAPPFVRSDEARNLVEFTCFRFLSRCNADFHPSLKDTAFRRLTFSAMLAWQRPYKEDIPETGTVHNGLPRVGLVGEKAFSRIAPAIAGAADRATAHFLYNALKGGKEGLSFDIWNRYCAELCKVHKGRELQQEQEGARLDLGQGERIICVGADSRQPVQKWSKGTAWPGRLTLTDRALYFEANGLTHHQKATRIDLTGPEVHVDLKKVGPFGVEVFDSAISVASSPESEPWTLEFIDFSGVSRRDIWFTILKEIIAVYAFIAEYGVKKEDPLVKYFYGAKNGRMKAISSAIAGISRLQALQNVFGRLPSKPENLLQFSYLRKAPSGDLVLQALAVSFWGGRMEGKSRDLDYLALGGGEAGDETLGSGPNLIGTDGTVYHRNWAVSPSWSTGKSSAFWRARSGYKGLVLGKNHVVGGMTQIERAVRACREQAQLAEKTQATIDGALLKGVPNNVDLLKELLLPFSVLAVNLKKLRRWENPGATLSFLFVAYGIIYMNWLRFVLPTILLSAALGVYALRTLKTQGRLRDDFGKVTIREQPPTNTIQKILALKEALSSLEDFLQNSNIILLKLRTVVLSREPRVTNEVLMVLVGMGVSMLVVPFRYLLGMFILDQFTCELKFRENSVRQFFTYLRDWWNTIPAAPVELLPPESSDTGDSKSEQQNSPTRAEAVMQAMSEWLGEDSQLSQLTGGSS</sequence>
<keyword evidence="2" id="KW-0472">Membrane</keyword>
<dbReference type="AlphaFoldDB" id="A0A2R6XRN7"/>
<keyword evidence="2" id="KW-1133">Transmembrane helix</keyword>
<dbReference type="PANTHER" id="PTHR31860">
    <property type="entry name" value="HEAT-INDUCIBLE TRANSCRIPTION REPRESSOR (DUF639)-RELATED"/>
    <property type="match status" value="1"/>
</dbReference>
<gene>
    <name evidence="3" type="ORF">MARPO_0004s0069</name>
</gene>
<dbReference type="Pfam" id="PF04842">
    <property type="entry name" value="DUF639"/>
    <property type="match status" value="1"/>
</dbReference>
<proteinExistence type="predicted"/>
<reference evidence="4" key="1">
    <citation type="journal article" date="2017" name="Cell">
        <title>Insights into land plant evolution garnered from the Marchantia polymorpha genome.</title>
        <authorList>
            <person name="Bowman J.L."/>
            <person name="Kohchi T."/>
            <person name="Yamato K.T."/>
            <person name="Jenkins J."/>
            <person name="Shu S."/>
            <person name="Ishizaki K."/>
            <person name="Yamaoka S."/>
            <person name="Nishihama R."/>
            <person name="Nakamura Y."/>
            <person name="Berger F."/>
            <person name="Adam C."/>
            <person name="Aki S.S."/>
            <person name="Althoff F."/>
            <person name="Araki T."/>
            <person name="Arteaga-Vazquez M.A."/>
            <person name="Balasubrmanian S."/>
            <person name="Barry K."/>
            <person name="Bauer D."/>
            <person name="Boehm C.R."/>
            <person name="Briginshaw L."/>
            <person name="Caballero-Perez J."/>
            <person name="Catarino B."/>
            <person name="Chen F."/>
            <person name="Chiyoda S."/>
            <person name="Chovatia M."/>
            <person name="Davies K.M."/>
            <person name="Delmans M."/>
            <person name="Demura T."/>
            <person name="Dierschke T."/>
            <person name="Dolan L."/>
            <person name="Dorantes-Acosta A.E."/>
            <person name="Eklund D.M."/>
            <person name="Florent S.N."/>
            <person name="Flores-Sandoval E."/>
            <person name="Fujiyama A."/>
            <person name="Fukuzawa H."/>
            <person name="Galik B."/>
            <person name="Grimanelli D."/>
            <person name="Grimwood J."/>
            <person name="Grossniklaus U."/>
            <person name="Hamada T."/>
            <person name="Haseloff J."/>
            <person name="Hetherington A.J."/>
            <person name="Higo A."/>
            <person name="Hirakawa Y."/>
            <person name="Hundley H.N."/>
            <person name="Ikeda Y."/>
            <person name="Inoue K."/>
            <person name="Inoue S.I."/>
            <person name="Ishida S."/>
            <person name="Jia Q."/>
            <person name="Kakita M."/>
            <person name="Kanazawa T."/>
            <person name="Kawai Y."/>
            <person name="Kawashima T."/>
            <person name="Kennedy M."/>
            <person name="Kinose K."/>
            <person name="Kinoshita T."/>
            <person name="Kohara Y."/>
            <person name="Koide E."/>
            <person name="Komatsu K."/>
            <person name="Kopischke S."/>
            <person name="Kubo M."/>
            <person name="Kyozuka J."/>
            <person name="Lagercrantz U."/>
            <person name="Lin S.S."/>
            <person name="Lindquist E."/>
            <person name="Lipzen A.M."/>
            <person name="Lu C.W."/>
            <person name="De Luna E."/>
            <person name="Martienssen R.A."/>
            <person name="Minamino N."/>
            <person name="Mizutani M."/>
            <person name="Mizutani M."/>
            <person name="Mochizuki N."/>
            <person name="Monte I."/>
            <person name="Mosher R."/>
            <person name="Nagasaki H."/>
            <person name="Nakagami H."/>
            <person name="Naramoto S."/>
            <person name="Nishitani K."/>
            <person name="Ohtani M."/>
            <person name="Okamoto T."/>
            <person name="Okumura M."/>
            <person name="Phillips J."/>
            <person name="Pollak B."/>
            <person name="Reinders A."/>
            <person name="Rovekamp M."/>
            <person name="Sano R."/>
            <person name="Sawa S."/>
            <person name="Schmid M.W."/>
            <person name="Shirakawa M."/>
            <person name="Solano R."/>
            <person name="Spunde A."/>
            <person name="Suetsugu N."/>
            <person name="Sugano S."/>
            <person name="Sugiyama A."/>
            <person name="Sun R."/>
            <person name="Suzuki Y."/>
            <person name="Takenaka M."/>
            <person name="Takezawa D."/>
            <person name="Tomogane H."/>
            <person name="Tsuzuki M."/>
            <person name="Ueda T."/>
            <person name="Umeda M."/>
            <person name="Ward J.M."/>
            <person name="Watanabe Y."/>
            <person name="Yazaki K."/>
            <person name="Yokoyama R."/>
            <person name="Yoshitake Y."/>
            <person name="Yotsui I."/>
            <person name="Zachgo S."/>
            <person name="Schmutz J."/>
        </authorList>
    </citation>
    <scope>NUCLEOTIDE SEQUENCE [LARGE SCALE GENOMIC DNA]</scope>
    <source>
        <strain evidence="4">Tak-1</strain>
    </source>
</reference>
<dbReference type="Proteomes" id="UP000244005">
    <property type="component" value="Unassembled WGS sequence"/>
</dbReference>
<evidence type="ECO:0000256" key="1">
    <source>
        <dbReference type="SAM" id="MobiDB-lite"/>
    </source>
</evidence>
<evidence type="ECO:0000313" key="4">
    <source>
        <dbReference type="Proteomes" id="UP000244005"/>
    </source>
</evidence>